<gene>
    <name evidence="2" type="ORF">RJT34_11265</name>
</gene>
<organism evidence="2 3">
    <name type="scientific">Clitoria ternatea</name>
    <name type="common">Butterfly pea</name>
    <dbReference type="NCBI Taxonomy" id="43366"/>
    <lineage>
        <taxon>Eukaryota</taxon>
        <taxon>Viridiplantae</taxon>
        <taxon>Streptophyta</taxon>
        <taxon>Embryophyta</taxon>
        <taxon>Tracheophyta</taxon>
        <taxon>Spermatophyta</taxon>
        <taxon>Magnoliopsida</taxon>
        <taxon>eudicotyledons</taxon>
        <taxon>Gunneridae</taxon>
        <taxon>Pentapetalae</taxon>
        <taxon>rosids</taxon>
        <taxon>fabids</taxon>
        <taxon>Fabales</taxon>
        <taxon>Fabaceae</taxon>
        <taxon>Papilionoideae</taxon>
        <taxon>50 kb inversion clade</taxon>
        <taxon>NPAAA clade</taxon>
        <taxon>indigoferoid/millettioid clade</taxon>
        <taxon>Phaseoleae</taxon>
        <taxon>Clitoria</taxon>
    </lineage>
</organism>
<evidence type="ECO:0000313" key="2">
    <source>
        <dbReference type="EMBL" id="KAK7300421.1"/>
    </source>
</evidence>
<dbReference type="EMBL" id="JAYKXN010000003">
    <property type="protein sequence ID" value="KAK7300421.1"/>
    <property type="molecule type" value="Genomic_DNA"/>
</dbReference>
<accession>A0AAN9JLS8</accession>
<evidence type="ECO:0000256" key="1">
    <source>
        <dbReference type="SAM" id="Phobius"/>
    </source>
</evidence>
<sequence>MVLWSSHVEGNIVQTNLFIVRTRAQELYTVNIIIIIINFVRFHIQRSKMFPRLQSHNNETTLILFNAKTNIIITSLFKISHLILLNFISDS</sequence>
<proteinExistence type="predicted"/>
<reference evidence="2 3" key="1">
    <citation type="submission" date="2024-01" db="EMBL/GenBank/DDBJ databases">
        <title>The genomes of 5 underutilized Papilionoideae crops provide insights into root nodulation and disease resistance.</title>
        <authorList>
            <person name="Yuan L."/>
        </authorList>
    </citation>
    <scope>NUCLEOTIDE SEQUENCE [LARGE SCALE GENOMIC DNA]</scope>
    <source>
        <strain evidence="2">LY-2023</strain>
        <tissue evidence="2">Leaf</tissue>
    </source>
</reference>
<keyword evidence="1" id="KW-0472">Membrane</keyword>
<evidence type="ECO:0000313" key="3">
    <source>
        <dbReference type="Proteomes" id="UP001359559"/>
    </source>
</evidence>
<feature type="transmembrane region" description="Helical" evidence="1">
    <location>
        <begin position="27"/>
        <end position="44"/>
    </location>
</feature>
<keyword evidence="1" id="KW-0812">Transmembrane</keyword>
<keyword evidence="1" id="KW-1133">Transmembrane helix</keyword>
<dbReference type="AlphaFoldDB" id="A0AAN9JLS8"/>
<protein>
    <submittedName>
        <fullName evidence="2">Uncharacterized protein</fullName>
    </submittedName>
</protein>
<dbReference type="Proteomes" id="UP001359559">
    <property type="component" value="Unassembled WGS sequence"/>
</dbReference>
<comment type="caution">
    <text evidence="2">The sequence shown here is derived from an EMBL/GenBank/DDBJ whole genome shotgun (WGS) entry which is preliminary data.</text>
</comment>
<keyword evidence="3" id="KW-1185">Reference proteome</keyword>
<name>A0AAN9JLS8_CLITE</name>